<evidence type="ECO:0000313" key="1">
    <source>
        <dbReference type="EMBL" id="MBW4561140.1"/>
    </source>
</evidence>
<evidence type="ECO:0000313" key="2">
    <source>
        <dbReference type="Proteomes" id="UP000715781"/>
    </source>
</evidence>
<dbReference type="AlphaFoldDB" id="A0A951UGL1"/>
<proteinExistence type="predicted"/>
<reference evidence="1" key="1">
    <citation type="submission" date="2021-05" db="EMBL/GenBank/DDBJ databases">
        <authorList>
            <person name="Pietrasiak N."/>
            <person name="Ward R."/>
            <person name="Stajich J.E."/>
            <person name="Kurbessoian T."/>
        </authorList>
    </citation>
    <scope>NUCLEOTIDE SEQUENCE</scope>
    <source>
        <strain evidence="1">JT2-VF2</strain>
    </source>
</reference>
<gene>
    <name evidence="1" type="ORF">KME32_08250</name>
</gene>
<dbReference type="EMBL" id="JAHHHN010000004">
    <property type="protein sequence ID" value="MBW4561140.1"/>
    <property type="molecule type" value="Genomic_DNA"/>
</dbReference>
<organism evidence="1 2">
    <name type="scientific">Mojavia pulchra JT2-VF2</name>
    <dbReference type="NCBI Taxonomy" id="287848"/>
    <lineage>
        <taxon>Bacteria</taxon>
        <taxon>Bacillati</taxon>
        <taxon>Cyanobacteriota</taxon>
        <taxon>Cyanophyceae</taxon>
        <taxon>Nostocales</taxon>
        <taxon>Nostocaceae</taxon>
    </lineage>
</organism>
<comment type="caution">
    <text evidence="1">The sequence shown here is derived from an EMBL/GenBank/DDBJ whole genome shotgun (WGS) entry which is preliminary data.</text>
</comment>
<dbReference type="Proteomes" id="UP000715781">
    <property type="component" value="Unassembled WGS sequence"/>
</dbReference>
<reference evidence="1" key="2">
    <citation type="journal article" date="2022" name="Microbiol. Resour. Announc.">
        <title>Metagenome Sequencing to Explore Phylogenomics of Terrestrial Cyanobacteria.</title>
        <authorList>
            <person name="Ward R.D."/>
            <person name="Stajich J.E."/>
            <person name="Johansen J.R."/>
            <person name="Huntemann M."/>
            <person name="Clum A."/>
            <person name="Foster B."/>
            <person name="Foster B."/>
            <person name="Roux S."/>
            <person name="Palaniappan K."/>
            <person name="Varghese N."/>
            <person name="Mukherjee S."/>
            <person name="Reddy T.B.K."/>
            <person name="Daum C."/>
            <person name="Copeland A."/>
            <person name="Chen I.A."/>
            <person name="Ivanova N.N."/>
            <person name="Kyrpides N.C."/>
            <person name="Shapiro N."/>
            <person name="Eloe-Fadrosh E.A."/>
            <person name="Pietrasiak N."/>
        </authorList>
    </citation>
    <scope>NUCLEOTIDE SEQUENCE</scope>
    <source>
        <strain evidence="1">JT2-VF2</strain>
    </source>
</reference>
<accession>A0A951UGL1</accession>
<name>A0A951UGL1_9NOST</name>
<protein>
    <submittedName>
        <fullName evidence="1">Uncharacterized protein</fullName>
    </submittedName>
</protein>
<sequence length="81" mass="9461">MEISHRQKASAKYHQALDVLAQTYEVYYSNLYLVEPGNRVNQQRAIANLRKAVQFFRQHGSRKHTQQMLDVITQLGSTKKK</sequence>